<dbReference type="EMBL" id="BARW01001522">
    <property type="protein sequence ID" value="GAI60702.1"/>
    <property type="molecule type" value="Genomic_DNA"/>
</dbReference>
<gene>
    <name evidence="1" type="ORF">S12H4_04797</name>
</gene>
<organism evidence="1">
    <name type="scientific">marine sediment metagenome</name>
    <dbReference type="NCBI Taxonomy" id="412755"/>
    <lineage>
        <taxon>unclassified sequences</taxon>
        <taxon>metagenomes</taxon>
        <taxon>ecological metagenomes</taxon>
    </lineage>
</organism>
<protein>
    <submittedName>
        <fullName evidence="1">Uncharacterized protein</fullName>
    </submittedName>
</protein>
<sequence>MFLRGEDKGPGMGVGKFVPLVMDFLLFPFEDIRAERSDELSRQDQLLLSFEELKFGWILVDFMG</sequence>
<reference evidence="1" key="1">
    <citation type="journal article" date="2014" name="Front. Microbiol.">
        <title>High frequency of phylogenetically diverse reductive dehalogenase-homologous genes in deep subseafloor sedimentary metagenomes.</title>
        <authorList>
            <person name="Kawai M."/>
            <person name="Futagami T."/>
            <person name="Toyoda A."/>
            <person name="Takaki Y."/>
            <person name="Nishi S."/>
            <person name="Hori S."/>
            <person name="Arai W."/>
            <person name="Tsubouchi T."/>
            <person name="Morono Y."/>
            <person name="Uchiyama I."/>
            <person name="Ito T."/>
            <person name="Fujiyama A."/>
            <person name="Inagaki F."/>
            <person name="Takami H."/>
        </authorList>
    </citation>
    <scope>NUCLEOTIDE SEQUENCE</scope>
    <source>
        <strain evidence="1">Expedition CK06-06</strain>
    </source>
</reference>
<proteinExistence type="predicted"/>
<name>X1PWP4_9ZZZZ</name>
<dbReference type="AlphaFoldDB" id="X1PWP4"/>
<evidence type="ECO:0000313" key="1">
    <source>
        <dbReference type="EMBL" id="GAI60702.1"/>
    </source>
</evidence>
<accession>X1PWP4</accession>
<comment type="caution">
    <text evidence="1">The sequence shown here is derived from an EMBL/GenBank/DDBJ whole genome shotgun (WGS) entry which is preliminary data.</text>
</comment>